<evidence type="ECO:0000313" key="1">
    <source>
        <dbReference type="EMBL" id="GIE02520.1"/>
    </source>
</evidence>
<dbReference type="Proteomes" id="UP000637628">
    <property type="component" value="Unassembled WGS sequence"/>
</dbReference>
<protein>
    <recommendedName>
        <fullName evidence="3">Excreted virulence factor EspC (Type VII ESX diderm)</fullName>
    </recommendedName>
</protein>
<organism evidence="1 2">
    <name type="scientific">Paractinoplanes durhamensis</name>
    <dbReference type="NCBI Taxonomy" id="113563"/>
    <lineage>
        <taxon>Bacteria</taxon>
        <taxon>Bacillati</taxon>
        <taxon>Actinomycetota</taxon>
        <taxon>Actinomycetes</taxon>
        <taxon>Micromonosporales</taxon>
        <taxon>Micromonosporaceae</taxon>
        <taxon>Paractinoplanes</taxon>
    </lineage>
</organism>
<accession>A0ABQ3YY56</accession>
<comment type="caution">
    <text evidence="1">The sequence shown here is derived from an EMBL/GenBank/DDBJ whole genome shotgun (WGS) entry which is preliminary data.</text>
</comment>
<proteinExistence type="predicted"/>
<reference evidence="1 2" key="1">
    <citation type="submission" date="2021-01" db="EMBL/GenBank/DDBJ databases">
        <title>Whole genome shotgun sequence of Actinoplanes durhamensis NBRC 14914.</title>
        <authorList>
            <person name="Komaki H."/>
            <person name="Tamura T."/>
        </authorList>
    </citation>
    <scope>NUCLEOTIDE SEQUENCE [LARGE SCALE GENOMIC DNA]</scope>
    <source>
        <strain evidence="1 2">NBRC 14914</strain>
    </source>
</reference>
<evidence type="ECO:0000313" key="2">
    <source>
        <dbReference type="Proteomes" id="UP000637628"/>
    </source>
</evidence>
<evidence type="ECO:0008006" key="3">
    <source>
        <dbReference type="Google" id="ProtNLM"/>
    </source>
</evidence>
<dbReference type="RefSeq" id="WP_203728268.1">
    <property type="nucleotide sequence ID" value="NZ_BAAATX010000024.1"/>
</dbReference>
<sequence length="104" mass="11650">MTDGFTVDSHQIRAHAAKVDEVQRRFAAVRGASMAIGQDDAAYGRLCGWISAILERRHMRQDELLAYVSENLRLASEALIRTGQDYDRADDETADRVRRAGGTR</sequence>
<dbReference type="EMBL" id="BOML01000032">
    <property type="protein sequence ID" value="GIE02520.1"/>
    <property type="molecule type" value="Genomic_DNA"/>
</dbReference>
<keyword evidence="2" id="KW-1185">Reference proteome</keyword>
<gene>
    <name evidence="1" type="ORF">Adu01nite_38700</name>
</gene>
<name>A0ABQ3YY56_9ACTN</name>